<feature type="transmembrane region" description="Helical" evidence="9">
    <location>
        <begin position="317"/>
        <end position="343"/>
    </location>
</feature>
<keyword evidence="13" id="KW-1185">Reference proteome</keyword>
<keyword evidence="5" id="KW-0067">ATP-binding</keyword>
<evidence type="ECO:0000256" key="6">
    <source>
        <dbReference type="ARBA" id="ARBA00022989"/>
    </source>
</evidence>
<evidence type="ECO:0000256" key="8">
    <source>
        <dbReference type="SAM" id="MobiDB-lite"/>
    </source>
</evidence>
<dbReference type="InterPro" id="IPR011527">
    <property type="entry name" value="ABC1_TM_dom"/>
</dbReference>
<evidence type="ECO:0000256" key="4">
    <source>
        <dbReference type="ARBA" id="ARBA00022741"/>
    </source>
</evidence>
<dbReference type="GO" id="GO:0005778">
    <property type="term" value="C:peroxisomal membrane"/>
    <property type="evidence" value="ECO:0007669"/>
    <property type="project" value="TreeGrafter"/>
</dbReference>
<dbReference type="InterPro" id="IPR003593">
    <property type="entry name" value="AAA+_ATPase"/>
</dbReference>
<dbReference type="Proteomes" id="UP000838412">
    <property type="component" value="Chromosome 4"/>
</dbReference>
<dbReference type="GO" id="GO:0006635">
    <property type="term" value="P:fatty acid beta-oxidation"/>
    <property type="evidence" value="ECO:0007669"/>
    <property type="project" value="TreeGrafter"/>
</dbReference>
<dbReference type="InterPro" id="IPR003439">
    <property type="entry name" value="ABC_transporter-like_ATP-bd"/>
</dbReference>
<dbReference type="AlphaFoldDB" id="A0A8J9ZRU4"/>
<dbReference type="InterPro" id="IPR050835">
    <property type="entry name" value="ABC_transporter_sub-D"/>
</dbReference>
<feature type="transmembrane region" description="Helical" evidence="9">
    <location>
        <begin position="237"/>
        <end position="262"/>
    </location>
</feature>
<dbReference type="PANTHER" id="PTHR11384">
    <property type="entry name" value="ATP-BINDING CASSETTE, SUB-FAMILY D MEMBER"/>
    <property type="match status" value="1"/>
</dbReference>
<dbReference type="InterPro" id="IPR017871">
    <property type="entry name" value="ABC_transporter-like_CS"/>
</dbReference>
<organism evidence="12 13">
    <name type="scientific">Branchiostoma lanceolatum</name>
    <name type="common">Common lancelet</name>
    <name type="synonym">Amphioxus lanceolatum</name>
    <dbReference type="NCBI Taxonomy" id="7740"/>
    <lineage>
        <taxon>Eukaryota</taxon>
        <taxon>Metazoa</taxon>
        <taxon>Chordata</taxon>
        <taxon>Cephalochordata</taxon>
        <taxon>Leptocardii</taxon>
        <taxon>Amphioxiformes</taxon>
        <taxon>Branchiostomatidae</taxon>
        <taxon>Branchiostoma</taxon>
    </lineage>
</organism>
<dbReference type="SUPFAM" id="SSF90123">
    <property type="entry name" value="ABC transporter transmembrane region"/>
    <property type="match status" value="1"/>
</dbReference>
<keyword evidence="2" id="KW-0813">Transport</keyword>
<dbReference type="SMART" id="SM00382">
    <property type="entry name" value="AAA"/>
    <property type="match status" value="1"/>
</dbReference>
<protein>
    <submittedName>
        <fullName evidence="12">ABCD4 protein</fullName>
    </submittedName>
</protein>
<feature type="transmembrane region" description="Helical" evidence="9">
    <location>
        <begin position="206"/>
        <end position="225"/>
    </location>
</feature>
<feature type="region of interest" description="Disordered" evidence="8">
    <location>
        <begin position="404"/>
        <end position="431"/>
    </location>
</feature>
<feature type="compositionally biased region" description="Basic and acidic residues" evidence="8">
    <location>
        <begin position="1"/>
        <end position="12"/>
    </location>
</feature>
<dbReference type="PROSITE" id="PS50929">
    <property type="entry name" value="ABC_TM1F"/>
    <property type="match status" value="1"/>
</dbReference>
<dbReference type="GO" id="GO:0005324">
    <property type="term" value="F:long-chain fatty acid transmembrane transporter activity"/>
    <property type="evidence" value="ECO:0007669"/>
    <property type="project" value="TreeGrafter"/>
</dbReference>
<evidence type="ECO:0000313" key="13">
    <source>
        <dbReference type="Proteomes" id="UP000838412"/>
    </source>
</evidence>
<accession>A0A8J9ZRU4</accession>
<dbReference type="Gene3D" id="1.20.1560.10">
    <property type="entry name" value="ABC transporter type 1, transmembrane domain"/>
    <property type="match status" value="1"/>
</dbReference>
<evidence type="ECO:0000259" key="11">
    <source>
        <dbReference type="PROSITE" id="PS50929"/>
    </source>
</evidence>
<feature type="transmembrane region" description="Helical" evidence="9">
    <location>
        <begin position="82"/>
        <end position="104"/>
    </location>
</feature>
<evidence type="ECO:0000256" key="1">
    <source>
        <dbReference type="ARBA" id="ARBA00008575"/>
    </source>
</evidence>
<dbReference type="PROSITE" id="PS50893">
    <property type="entry name" value="ABC_TRANSPORTER_2"/>
    <property type="match status" value="1"/>
</dbReference>
<keyword evidence="7 9" id="KW-0472">Membrane</keyword>
<sequence length="660" mass="75145">MASCRERRRDTDSSLLLDVEEEDRDMDTKDEDHIEPQVEAMTPKPGNIGPKMQNSSTRRNAALNILFCRRFWSLLKVIFPKLISPTFLMFCTLLAVCLLEQVVIYQTGLIPSQFVKILAAENPQKSEFMTRLWLSLIIIGLNSTLKSLDGYVSSLMYVKWRRLICHRLHQKYFQDTVYYQLNVLQENMDNPDQRISQDVERFCKQFSLMIAVIIISPFTIGYYTYQCYISTGWQGPVSIFVYFVTGTIINKFIMSPIVSLLVRQEKLEGDFRFKHMQIRVNAESAAFYRACQVELMKTNFRLHSLLDTQTRLINREFWLNFAVNMFDYVGSILSYIVIAIPILSGAYSHMAPNEISSLVSKNAFVSIYLIGCFSGLIDLSTKLTDLAGYTHRIGELLESLEKTEKGTMEDLTNQSTDPGGDDSCENTSLYSNESTQSNKAFQLESVTLTPPSLQNRVLIRDLTLEIEAGRNLLIVGNTGSGKSSLLRVLRGLWPTLGGSVERISPLGPQGVMFIPQKPYLTDGSLREQIIYPLKDKYPGQVSPDDEIIMQNVERLELMSVFDRAKGLDGGTEWINWYDVLSPGEMQRLSFARLFFHQPQFAVLDEATSAVSMETEELLYTICKDMGMTVISVGHRTSLRKFHDVELKLDGHGGWKLEAIR</sequence>
<keyword evidence="4" id="KW-0547">Nucleotide-binding</keyword>
<dbReference type="GO" id="GO:0140359">
    <property type="term" value="F:ABC-type transporter activity"/>
    <property type="evidence" value="ECO:0007669"/>
    <property type="project" value="InterPro"/>
</dbReference>
<dbReference type="SUPFAM" id="SSF52540">
    <property type="entry name" value="P-loop containing nucleoside triphosphate hydrolases"/>
    <property type="match status" value="1"/>
</dbReference>
<feature type="transmembrane region" description="Helical" evidence="9">
    <location>
        <begin position="132"/>
        <end position="152"/>
    </location>
</feature>
<dbReference type="InterPro" id="IPR036640">
    <property type="entry name" value="ABC1_TM_sf"/>
</dbReference>
<dbReference type="GO" id="GO:0016887">
    <property type="term" value="F:ATP hydrolysis activity"/>
    <property type="evidence" value="ECO:0007669"/>
    <property type="project" value="InterPro"/>
</dbReference>
<dbReference type="GO" id="GO:0042760">
    <property type="term" value="P:very long-chain fatty acid catabolic process"/>
    <property type="evidence" value="ECO:0007669"/>
    <property type="project" value="TreeGrafter"/>
</dbReference>
<evidence type="ECO:0000256" key="2">
    <source>
        <dbReference type="ARBA" id="ARBA00022448"/>
    </source>
</evidence>
<reference evidence="12" key="1">
    <citation type="submission" date="2022-01" db="EMBL/GenBank/DDBJ databases">
        <authorList>
            <person name="Braso-Vives M."/>
        </authorList>
    </citation>
    <scope>NUCLEOTIDE SEQUENCE</scope>
</reference>
<keyword evidence="3 9" id="KW-0812">Transmembrane</keyword>
<evidence type="ECO:0000256" key="5">
    <source>
        <dbReference type="ARBA" id="ARBA00022840"/>
    </source>
</evidence>
<dbReference type="Pfam" id="PF00005">
    <property type="entry name" value="ABC_tran"/>
    <property type="match status" value="1"/>
</dbReference>
<feature type="domain" description="ABC transmembrane type-1" evidence="11">
    <location>
        <begin position="150"/>
        <end position="348"/>
    </location>
</feature>
<name>A0A8J9ZRU4_BRALA</name>
<evidence type="ECO:0000256" key="7">
    <source>
        <dbReference type="ARBA" id="ARBA00023136"/>
    </source>
</evidence>
<keyword evidence="6 9" id="KW-1133">Transmembrane helix</keyword>
<proteinExistence type="inferred from homology"/>
<evidence type="ECO:0000259" key="10">
    <source>
        <dbReference type="PROSITE" id="PS50893"/>
    </source>
</evidence>
<gene>
    <name evidence="12" type="primary">ABCD4</name>
    <name evidence="12" type="ORF">BLAG_LOCUS17455</name>
</gene>
<dbReference type="EMBL" id="OV696689">
    <property type="protein sequence ID" value="CAH1262382.1"/>
    <property type="molecule type" value="Genomic_DNA"/>
</dbReference>
<evidence type="ECO:0000313" key="12">
    <source>
        <dbReference type="EMBL" id="CAH1262382.1"/>
    </source>
</evidence>
<evidence type="ECO:0000256" key="9">
    <source>
        <dbReference type="SAM" id="Phobius"/>
    </source>
</evidence>
<evidence type="ECO:0000256" key="3">
    <source>
        <dbReference type="ARBA" id="ARBA00022692"/>
    </source>
</evidence>
<dbReference type="OrthoDB" id="422637at2759"/>
<dbReference type="InterPro" id="IPR027417">
    <property type="entry name" value="P-loop_NTPase"/>
</dbReference>
<dbReference type="GO" id="GO:0007031">
    <property type="term" value="P:peroxisome organization"/>
    <property type="evidence" value="ECO:0007669"/>
    <property type="project" value="TreeGrafter"/>
</dbReference>
<dbReference type="Pfam" id="PF06472">
    <property type="entry name" value="ABC_membrane_2"/>
    <property type="match status" value="1"/>
</dbReference>
<dbReference type="PANTHER" id="PTHR11384:SF59">
    <property type="entry name" value="LYSOSOMAL COBALAMIN TRANSPORTER ABCD4"/>
    <property type="match status" value="1"/>
</dbReference>
<dbReference type="GO" id="GO:0005524">
    <property type="term" value="F:ATP binding"/>
    <property type="evidence" value="ECO:0007669"/>
    <property type="project" value="UniProtKB-KW"/>
</dbReference>
<feature type="region of interest" description="Disordered" evidence="8">
    <location>
        <begin position="1"/>
        <end position="32"/>
    </location>
</feature>
<dbReference type="CDD" id="cd03223">
    <property type="entry name" value="ABCD_peroxisomal_ALDP"/>
    <property type="match status" value="1"/>
</dbReference>
<dbReference type="Gene3D" id="3.40.50.300">
    <property type="entry name" value="P-loop containing nucleotide triphosphate hydrolases"/>
    <property type="match status" value="1"/>
</dbReference>
<comment type="similarity">
    <text evidence="1">Belongs to the ABC transporter superfamily. ABCD family. Peroxisomal fatty acyl CoA transporter (TC 3.A.1.203) subfamily.</text>
</comment>
<dbReference type="PROSITE" id="PS00211">
    <property type="entry name" value="ABC_TRANSPORTER_1"/>
    <property type="match status" value="1"/>
</dbReference>
<dbReference type="GO" id="GO:0015910">
    <property type="term" value="P:long-chain fatty acid import into peroxisome"/>
    <property type="evidence" value="ECO:0007669"/>
    <property type="project" value="TreeGrafter"/>
</dbReference>
<feature type="domain" description="ABC transporter" evidence="10">
    <location>
        <begin position="441"/>
        <end position="660"/>
    </location>
</feature>